<proteinExistence type="predicted"/>
<reference evidence="1" key="1">
    <citation type="submission" date="2021-08" db="EMBL/GenBank/DDBJ databases">
        <title>The first chromosome-level gecko genome reveals the dynamic sex chromosomes of Neotropical dwarf geckos (Sphaerodactylidae: Sphaerodactylus).</title>
        <authorList>
            <person name="Pinto B.J."/>
            <person name="Keating S.E."/>
            <person name="Gamble T."/>
        </authorList>
    </citation>
    <scope>NUCLEOTIDE SEQUENCE</scope>
    <source>
        <strain evidence="1">TG3544</strain>
    </source>
</reference>
<organism evidence="1 2">
    <name type="scientific">Sphaerodactylus townsendi</name>
    <dbReference type="NCBI Taxonomy" id="933632"/>
    <lineage>
        <taxon>Eukaryota</taxon>
        <taxon>Metazoa</taxon>
        <taxon>Chordata</taxon>
        <taxon>Craniata</taxon>
        <taxon>Vertebrata</taxon>
        <taxon>Euteleostomi</taxon>
        <taxon>Lepidosauria</taxon>
        <taxon>Squamata</taxon>
        <taxon>Bifurcata</taxon>
        <taxon>Gekkota</taxon>
        <taxon>Sphaerodactylidae</taxon>
        <taxon>Sphaerodactylus</taxon>
    </lineage>
</organism>
<dbReference type="Proteomes" id="UP000827872">
    <property type="component" value="Linkage Group LG11"/>
</dbReference>
<name>A0ACB8FTU6_9SAUR</name>
<comment type="caution">
    <text evidence="1">The sequence shown here is derived from an EMBL/GenBank/DDBJ whole genome shotgun (WGS) entry which is preliminary data.</text>
</comment>
<evidence type="ECO:0000313" key="1">
    <source>
        <dbReference type="EMBL" id="KAH8010610.1"/>
    </source>
</evidence>
<protein>
    <submittedName>
        <fullName evidence="1">Uncharacterized protein</fullName>
    </submittedName>
</protein>
<keyword evidence="2" id="KW-1185">Reference proteome</keyword>
<accession>A0ACB8FTU6</accession>
<gene>
    <name evidence="1" type="ORF">K3G42_009246</name>
</gene>
<sequence length="113" mass="12907">MAAQVLVKNDARRTRSFSWTKSVDLVLGSSTVSLHQHLTVKWNGTRISLPYETPHFHIDLEGYLLKVTTKADLKYGLMGKLRTSGNYCKENRYSKTQESEIAESQERISDQDT</sequence>
<dbReference type="EMBL" id="CM037624">
    <property type="protein sequence ID" value="KAH8010610.1"/>
    <property type="molecule type" value="Genomic_DNA"/>
</dbReference>
<evidence type="ECO:0000313" key="2">
    <source>
        <dbReference type="Proteomes" id="UP000827872"/>
    </source>
</evidence>